<dbReference type="Proteomes" id="UP000824533">
    <property type="component" value="Linkage Group LG21"/>
</dbReference>
<gene>
    <name evidence="1" type="ORF">K1T71_011898</name>
</gene>
<accession>A0ACC1CMB5</accession>
<dbReference type="EMBL" id="CM034407">
    <property type="protein sequence ID" value="KAJ0172759.1"/>
    <property type="molecule type" value="Genomic_DNA"/>
</dbReference>
<comment type="caution">
    <text evidence="1">The sequence shown here is derived from an EMBL/GenBank/DDBJ whole genome shotgun (WGS) entry which is preliminary data.</text>
</comment>
<proteinExistence type="predicted"/>
<evidence type="ECO:0000313" key="1">
    <source>
        <dbReference type="EMBL" id="KAJ0172759.1"/>
    </source>
</evidence>
<sequence>MFKVVIIFLMVSISMAKKIDEDMFLYWRRSEIRTCEPFTTFKVECNSCVCNADGIVYCTKMACLTDKTQFFSTDFKKEPVVNKLYNHENKDRSEFS</sequence>
<evidence type="ECO:0000313" key="2">
    <source>
        <dbReference type="Proteomes" id="UP000824533"/>
    </source>
</evidence>
<protein>
    <submittedName>
        <fullName evidence="1">Uncharacterized protein</fullName>
    </submittedName>
</protein>
<reference evidence="1 2" key="1">
    <citation type="journal article" date="2021" name="Front. Genet.">
        <title>Chromosome-Level Genome Assembly Reveals Significant Gene Expansion in the Toll and IMD Signaling Pathways of Dendrolimus kikuchii.</title>
        <authorList>
            <person name="Zhou J."/>
            <person name="Wu P."/>
            <person name="Xiong Z."/>
            <person name="Liu N."/>
            <person name="Zhao N."/>
            <person name="Ji M."/>
            <person name="Qiu Y."/>
            <person name="Yang B."/>
        </authorList>
    </citation>
    <scope>NUCLEOTIDE SEQUENCE [LARGE SCALE GENOMIC DNA]</scope>
    <source>
        <strain evidence="1">Ann1</strain>
    </source>
</reference>
<organism evidence="1 2">
    <name type="scientific">Dendrolimus kikuchii</name>
    <dbReference type="NCBI Taxonomy" id="765133"/>
    <lineage>
        <taxon>Eukaryota</taxon>
        <taxon>Metazoa</taxon>
        <taxon>Ecdysozoa</taxon>
        <taxon>Arthropoda</taxon>
        <taxon>Hexapoda</taxon>
        <taxon>Insecta</taxon>
        <taxon>Pterygota</taxon>
        <taxon>Neoptera</taxon>
        <taxon>Endopterygota</taxon>
        <taxon>Lepidoptera</taxon>
        <taxon>Glossata</taxon>
        <taxon>Ditrysia</taxon>
        <taxon>Bombycoidea</taxon>
        <taxon>Lasiocampidae</taxon>
        <taxon>Dendrolimus</taxon>
    </lineage>
</organism>
<keyword evidence="2" id="KW-1185">Reference proteome</keyword>
<name>A0ACC1CMB5_9NEOP</name>